<dbReference type="Proteomes" id="UP000449906">
    <property type="component" value="Unassembled WGS sequence"/>
</dbReference>
<evidence type="ECO:0000313" key="5">
    <source>
        <dbReference type="Proteomes" id="UP000449906"/>
    </source>
</evidence>
<dbReference type="Pfam" id="PF06966">
    <property type="entry name" value="DUF1295"/>
    <property type="match status" value="1"/>
</dbReference>
<reference evidence="2 4" key="1">
    <citation type="journal article" date="2015" name="Genome Announc.">
        <title>Complete Genome Sequence of Steroid-Transforming Nocardioides simplex VKM Ac-2033D.</title>
        <authorList>
            <person name="Shtratnikova V.Y."/>
            <person name="Schelkunov M.I."/>
            <person name="Pekov Y.A."/>
            <person name="Fokina V.V."/>
            <person name="Logacheva M.D."/>
            <person name="Sokolov S.L."/>
            <person name="Bragin E.Y."/>
            <person name="Ashapkin V.V."/>
            <person name="Donova M.V."/>
        </authorList>
    </citation>
    <scope>NUCLEOTIDE SEQUENCE [LARGE SCALE GENOMIC DNA]</scope>
    <source>
        <strain evidence="2 4">VKM Ac-2033D</strain>
    </source>
</reference>
<evidence type="ECO:0000313" key="3">
    <source>
        <dbReference type="EMBL" id="KAB2813151.1"/>
    </source>
</evidence>
<keyword evidence="4" id="KW-1185">Reference proteome</keyword>
<dbReference type="GO" id="GO:0016020">
    <property type="term" value="C:membrane"/>
    <property type="evidence" value="ECO:0007669"/>
    <property type="project" value="TreeGrafter"/>
</dbReference>
<feature type="transmembrane region" description="Helical" evidence="1">
    <location>
        <begin position="69"/>
        <end position="87"/>
    </location>
</feature>
<dbReference type="InterPro" id="IPR010721">
    <property type="entry name" value="UstE-like"/>
</dbReference>
<feature type="transmembrane region" description="Helical" evidence="1">
    <location>
        <begin position="141"/>
        <end position="160"/>
    </location>
</feature>
<dbReference type="HOGENOM" id="CLU_043418_3_1_11"/>
<dbReference type="AlphaFoldDB" id="A0A0A1DEL0"/>
<feature type="transmembrane region" description="Helical" evidence="1">
    <location>
        <begin position="108"/>
        <end position="129"/>
    </location>
</feature>
<feature type="transmembrane region" description="Helical" evidence="1">
    <location>
        <begin position="12"/>
        <end position="33"/>
    </location>
</feature>
<dbReference type="GeneID" id="96607468"/>
<dbReference type="EMBL" id="WBVM01000001">
    <property type="protein sequence ID" value="KAB2813151.1"/>
    <property type="molecule type" value="Genomic_DNA"/>
</dbReference>
<dbReference type="PROSITE" id="PS50244">
    <property type="entry name" value="S5A_REDUCTASE"/>
    <property type="match status" value="1"/>
</dbReference>
<dbReference type="eggNOG" id="COG3752">
    <property type="taxonomic scope" value="Bacteria"/>
</dbReference>
<dbReference type="Gene3D" id="1.20.120.1630">
    <property type="match status" value="1"/>
</dbReference>
<dbReference type="KEGG" id="psim:KR76_00400"/>
<evidence type="ECO:0000256" key="1">
    <source>
        <dbReference type="SAM" id="Phobius"/>
    </source>
</evidence>
<dbReference type="Proteomes" id="UP000030300">
    <property type="component" value="Chromosome"/>
</dbReference>
<dbReference type="STRING" id="2045.KR76_00400"/>
<keyword evidence="1" id="KW-0472">Membrane</keyword>
<dbReference type="EMBL" id="CP009896">
    <property type="protein sequence ID" value="AIY15619.1"/>
    <property type="molecule type" value="Genomic_DNA"/>
</dbReference>
<feature type="transmembrane region" description="Helical" evidence="1">
    <location>
        <begin position="215"/>
        <end position="234"/>
    </location>
</feature>
<evidence type="ECO:0000313" key="2">
    <source>
        <dbReference type="EMBL" id="AIY15619.1"/>
    </source>
</evidence>
<dbReference type="RefSeq" id="WP_038675828.1">
    <property type="nucleotide sequence ID" value="NZ_BJMC01000016.1"/>
</dbReference>
<dbReference type="PANTHER" id="PTHR32251:SF17">
    <property type="entry name" value="STEROID 5-ALPHA REDUCTASE C-TERMINAL DOMAIN-CONTAINING PROTEIN"/>
    <property type="match status" value="1"/>
</dbReference>
<organism evidence="2 4">
    <name type="scientific">Nocardioides simplex</name>
    <name type="common">Arthrobacter simplex</name>
    <dbReference type="NCBI Taxonomy" id="2045"/>
    <lineage>
        <taxon>Bacteria</taxon>
        <taxon>Bacillati</taxon>
        <taxon>Actinomycetota</taxon>
        <taxon>Actinomycetes</taxon>
        <taxon>Propionibacteriales</taxon>
        <taxon>Nocardioidaceae</taxon>
        <taxon>Pimelobacter</taxon>
    </lineage>
</organism>
<dbReference type="PANTHER" id="PTHR32251">
    <property type="entry name" value="3-OXO-5-ALPHA-STEROID 4-DEHYDROGENASE"/>
    <property type="match status" value="1"/>
</dbReference>
<protein>
    <submittedName>
        <fullName evidence="3">DUF1295 domain-containing protein</fullName>
    </submittedName>
</protein>
<keyword evidence="1" id="KW-1133">Transmembrane helix</keyword>
<sequence length="271" mass="29693">MSYPWGDLALNLAVSAGAVVAVMAIVMAVACLIKNQSIIDIVWGPGFVVVAAVSYLVSSGSDGDDTRRLVVLLLTAIWGLRLGFYIGKRNLGHGEDPRYTALMRHQEGNLVVFLVRKIYGLQGVLMWLVSLPVQVAMYEDAALGVLGALAIAVWVVGFGFESIGDWQLTRFKADPANQGKVMDRGLWAWTRHPNYFGDSCVWAALWLLALGHPIGLVTVLSPVIMTVLLLRYSGKALLERRMLRSKGDAYAAYLERTSGFFPMPPRRVRAG</sequence>
<gene>
    <name evidence="3" type="ORF">F9L07_15865</name>
    <name evidence="2" type="ORF">KR76_00400</name>
</gene>
<proteinExistence type="predicted"/>
<accession>A0A0A1DEL0</accession>
<evidence type="ECO:0000313" key="4">
    <source>
        <dbReference type="Proteomes" id="UP000030300"/>
    </source>
</evidence>
<reference evidence="3 5" key="2">
    <citation type="submission" date="2019-09" db="EMBL/GenBank/DDBJ databases">
        <title>Pimelobacter sp. isolated from Paulinella.</title>
        <authorList>
            <person name="Jeong S.E."/>
        </authorList>
    </citation>
    <scope>NUCLEOTIDE SEQUENCE [LARGE SCALE GENOMIC DNA]</scope>
    <source>
        <strain evidence="3 5">Pch-N</strain>
    </source>
</reference>
<name>A0A0A1DEL0_NOCSI</name>
<keyword evidence="1" id="KW-0812">Transmembrane</keyword>
<feature type="transmembrane region" description="Helical" evidence="1">
    <location>
        <begin position="38"/>
        <end position="57"/>
    </location>
</feature>
<dbReference type="OrthoDB" id="9779233at2"/>